<dbReference type="AlphaFoldDB" id="A0AAN8U3N2"/>
<evidence type="ECO:0000313" key="3">
    <source>
        <dbReference type="EMBL" id="KAK6802854.1"/>
    </source>
</evidence>
<dbReference type="InterPro" id="IPR036047">
    <property type="entry name" value="F-box-like_dom_sf"/>
</dbReference>
<feature type="transmembrane region" description="Helical" evidence="1">
    <location>
        <begin position="7"/>
        <end position="27"/>
    </location>
</feature>
<feature type="domain" description="At1g61320/AtMIF1 LRR" evidence="2">
    <location>
        <begin position="103"/>
        <end position="233"/>
    </location>
</feature>
<dbReference type="Proteomes" id="UP001371456">
    <property type="component" value="Unassembled WGS sequence"/>
</dbReference>
<sequence>MISSHHLLCVLSIYNVACFYLIILYFFPQMNKRVAVEVDRLSDLPINVINLIQEYVHLDAAARMSILSSKWRYIWASHPKLLIYEHFSRNRNQSGIIHVINKILSNHSFGEPIKTFFLDIIPIHFSDHSLLDQWMLFLSKNGLLELTLKNNNNVNAPYKLPLCVYSIVLLQQLYLSNCILQPPSCNFRRLENISLTDVIFDLDNESSSCFVLCLPILKKLSFVRCRGLYPLNIHAPQLVSFSMSGRGSGTFNLHSILKCQKLDELIYYPQEEVSQNDEMINMPQLPIIFPKIRHFVFDRYSLKFMASGIVAKWLPRSFKTLNILHLCDLDLNNTEQMRYLVYLLTSCPNLSELCTVINYTKSNGLNASLSEIERCKNIKELNNLEILNLKEFQGSLKEFWFVMSVRASTPLLKKIIVSFHSGVDEEKASRIYQWLVCLTIMPGLPPNKPQIICEPLEKI</sequence>
<dbReference type="InterPro" id="IPR055357">
    <property type="entry name" value="LRR_At1g61320_AtMIF1"/>
</dbReference>
<dbReference type="PANTHER" id="PTHR34145">
    <property type="entry name" value="OS02G0105600 PROTEIN"/>
    <property type="match status" value="1"/>
</dbReference>
<dbReference type="Gene3D" id="3.80.10.10">
    <property type="entry name" value="Ribonuclease Inhibitor"/>
    <property type="match status" value="1"/>
</dbReference>
<keyword evidence="4" id="KW-1185">Reference proteome</keyword>
<dbReference type="Pfam" id="PF23622">
    <property type="entry name" value="LRR_At1g61320_AtMIF1"/>
    <property type="match status" value="1"/>
</dbReference>
<evidence type="ECO:0000259" key="2">
    <source>
        <dbReference type="Pfam" id="PF23622"/>
    </source>
</evidence>
<evidence type="ECO:0000256" key="1">
    <source>
        <dbReference type="SAM" id="Phobius"/>
    </source>
</evidence>
<dbReference type="PANTHER" id="PTHR34145:SF28">
    <property type="entry name" value="F-BOX DOMAIN-CONTAINING PROTEIN"/>
    <property type="match status" value="1"/>
</dbReference>
<evidence type="ECO:0000313" key="4">
    <source>
        <dbReference type="Proteomes" id="UP001371456"/>
    </source>
</evidence>
<gene>
    <name evidence="3" type="ORF">RDI58_000638</name>
</gene>
<comment type="caution">
    <text evidence="3">The sequence shown here is derived from an EMBL/GenBank/DDBJ whole genome shotgun (WGS) entry which is preliminary data.</text>
</comment>
<keyword evidence="1" id="KW-1133">Transmembrane helix</keyword>
<proteinExistence type="predicted"/>
<dbReference type="InterPro" id="IPR053772">
    <property type="entry name" value="At1g61320/At1g61330-like"/>
</dbReference>
<dbReference type="SUPFAM" id="SSF81383">
    <property type="entry name" value="F-box domain"/>
    <property type="match status" value="1"/>
</dbReference>
<reference evidence="3 4" key="1">
    <citation type="submission" date="2024-02" db="EMBL/GenBank/DDBJ databases">
        <title>de novo genome assembly of Solanum bulbocastanum strain 11H21.</title>
        <authorList>
            <person name="Hosaka A.J."/>
        </authorList>
    </citation>
    <scope>NUCLEOTIDE SEQUENCE [LARGE SCALE GENOMIC DNA]</scope>
    <source>
        <tissue evidence="3">Young leaves</tissue>
    </source>
</reference>
<keyword evidence="1" id="KW-0812">Transmembrane</keyword>
<organism evidence="3 4">
    <name type="scientific">Solanum bulbocastanum</name>
    <name type="common">Wild potato</name>
    <dbReference type="NCBI Taxonomy" id="147425"/>
    <lineage>
        <taxon>Eukaryota</taxon>
        <taxon>Viridiplantae</taxon>
        <taxon>Streptophyta</taxon>
        <taxon>Embryophyta</taxon>
        <taxon>Tracheophyta</taxon>
        <taxon>Spermatophyta</taxon>
        <taxon>Magnoliopsida</taxon>
        <taxon>eudicotyledons</taxon>
        <taxon>Gunneridae</taxon>
        <taxon>Pentapetalae</taxon>
        <taxon>asterids</taxon>
        <taxon>lamiids</taxon>
        <taxon>Solanales</taxon>
        <taxon>Solanaceae</taxon>
        <taxon>Solanoideae</taxon>
        <taxon>Solaneae</taxon>
        <taxon>Solanum</taxon>
    </lineage>
</organism>
<dbReference type="EMBL" id="JBANQN010000001">
    <property type="protein sequence ID" value="KAK6802854.1"/>
    <property type="molecule type" value="Genomic_DNA"/>
</dbReference>
<accession>A0AAN8U3N2</accession>
<protein>
    <recommendedName>
        <fullName evidence="2">At1g61320/AtMIF1 LRR domain-containing protein</fullName>
    </recommendedName>
</protein>
<name>A0AAN8U3N2_SOLBU</name>
<keyword evidence="1" id="KW-0472">Membrane</keyword>
<dbReference type="InterPro" id="IPR032675">
    <property type="entry name" value="LRR_dom_sf"/>
</dbReference>
<dbReference type="SUPFAM" id="SSF52047">
    <property type="entry name" value="RNI-like"/>
    <property type="match status" value="1"/>
</dbReference>